<evidence type="ECO:0000256" key="1">
    <source>
        <dbReference type="SAM" id="Phobius"/>
    </source>
</evidence>
<evidence type="ECO:0000313" key="3">
    <source>
        <dbReference type="EMBL" id="GIQ86686.1"/>
    </source>
</evidence>
<dbReference type="InterPro" id="IPR037185">
    <property type="entry name" value="EmrE-like"/>
</dbReference>
<feature type="transmembrane region" description="Helical" evidence="1">
    <location>
        <begin position="263"/>
        <end position="284"/>
    </location>
</feature>
<keyword evidence="1" id="KW-1133">Transmembrane helix</keyword>
<gene>
    <name evidence="3" type="ORF">KIPB_008584</name>
</gene>
<dbReference type="PANTHER" id="PTHR13146:SF6">
    <property type="entry name" value="THH1_TOM1_TOM3 DOMAIN-CONTAINING PROTEIN"/>
    <property type="match status" value="1"/>
</dbReference>
<dbReference type="OrthoDB" id="300580at2759"/>
<name>A0A9K3D0W1_9EUKA</name>
<dbReference type="Pfam" id="PF00892">
    <property type="entry name" value="EamA"/>
    <property type="match status" value="1"/>
</dbReference>
<proteinExistence type="predicted"/>
<dbReference type="InterPro" id="IPR000620">
    <property type="entry name" value="EamA_dom"/>
</dbReference>
<feature type="transmembrane region" description="Helical" evidence="1">
    <location>
        <begin position="305"/>
        <end position="322"/>
    </location>
</feature>
<dbReference type="AlphaFoldDB" id="A0A9K3D0W1"/>
<keyword evidence="4" id="KW-1185">Reference proteome</keyword>
<feature type="transmembrane region" description="Helical" evidence="1">
    <location>
        <begin position="108"/>
        <end position="125"/>
    </location>
</feature>
<dbReference type="SUPFAM" id="SSF103481">
    <property type="entry name" value="Multidrug resistance efflux transporter EmrE"/>
    <property type="match status" value="1"/>
</dbReference>
<feature type="transmembrane region" description="Helical" evidence="1">
    <location>
        <begin position="79"/>
        <end position="102"/>
    </location>
</feature>
<dbReference type="Gene3D" id="1.10.3730.20">
    <property type="match status" value="1"/>
</dbReference>
<protein>
    <recommendedName>
        <fullName evidence="2">EamA domain-containing protein</fullName>
    </recommendedName>
</protein>
<feature type="transmembrane region" description="Helical" evidence="1">
    <location>
        <begin position="6"/>
        <end position="22"/>
    </location>
</feature>
<evidence type="ECO:0000313" key="4">
    <source>
        <dbReference type="Proteomes" id="UP000265618"/>
    </source>
</evidence>
<feature type="transmembrane region" description="Helical" evidence="1">
    <location>
        <begin position="224"/>
        <end position="243"/>
    </location>
</feature>
<evidence type="ECO:0000259" key="2">
    <source>
        <dbReference type="Pfam" id="PF00892"/>
    </source>
</evidence>
<dbReference type="PANTHER" id="PTHR13146">
    <property type="match status" value="1"/>
</dbReference>
<sequence>YPWFFDAIMFLGMSIAIIPWRMESRKKAKMAMDSLKESHSLLAGNHHEVETANSDDEGMSIAPEHEEKKKEWTPLQENLLLAIPTVFDLMATGLGCVAMGIYHLPASIYQMLGASIMVFTALVSIPMFKRLPSFSQVYGIILCIIGLTVVTWSSFKCGGDTCTDAISHIKNTLKDDQASTSDLVMGTLLVLLSQLIYAGQFVVEETALNQLTCTPYQVVGMEGAYGFVMMAGILCPIFAMITPKGDGGFGDAFAENDMDALRMIAHNPWILVPLGIFFFAILTYNIFGQTVTSLLTATHRTILEALRGLAVWVLGVALYYVSGGSFGEALCGMWSLVELVGFAITVFAAMVFYDILKIPTFLRASSWQYKDEITENAVMI</sequence>
<accession>A0A9K3D0W1</accession>
<keyword evidence="1" id="KW-0472">Membrane</keyword>
<dbReference type="EMBL" id="BDIP01002694">
    <property type="protein sequence ID" value="GIQ86686.1"/>
    <property type="molecule type" value="Genomic_DNA"/>
</dbReference>
<keyword evidence="1" id="KW-0812">Transmembrane</keyword>
<reference evidence="3 4" key="1">
    <citation type="journal article" date="2018" name="PLoS ONE">
        <title>The draft genome of Kipferlia bialata reveals reductive genome evolution in fornicate parasites.</title>
        <authorList>
            <person name="Tanifuji G."/>
            <person name="Takabayashi S."/>
            <person name="Kume K."/>
            <person name="Takagi M."/>
            <person name="Nakayama T."/>
            <person name="Kamikawa R."/>
            <person name="Inagaki Y."/>
            <person name="Hashimoto T."/>
        </authorList>
    </citation>
    <scope>NUCLEOTIDE SEQUENCE [LARGE SCALE GENOMIC DNA]</scope>
    <source>
        <strain evidence="3">NY0173</strain>
    </source>
</reference>
<feature type="transmembrane region" description="Helical" evidence="1">
    <location>
        <begin position="183"/>
        <end position="203"/>
    </location>
</feature>
<feature type="transmembrane region" description="Helical" evidence="1">
    <location>
        <begin position="137"/>
        <end position="155"/>
    </location>
</feature>
<feature type="transmembrane region" description="Helical" evidence="1">
    <location>
        <begin position="334"/>
        <end position="356"/>
    </location>
</feature>
<dbReference type="GO" id="GO:0016020">
    <property type="term" value="C:membrane"/>
    <property type="evidence" value="ECO:0007669"/>
    <property type="project" value="InterPro"/>
</dbReference>
<organism evidence="3 4">
    <name type="scientific">Kipferlia bialata</name>
    <dbReference type="NCBI Taxonomy" id="797122"/>
    <lineage>
        <taxon>Eukaryota</taxon>
        <taxon>Metamonada</taxon>
        <taxon>Carpediemonas-like organisms</taxon>
        <taxon>Kipferlia</taxon>
    </lineage>
</organism>
<feature type="domain" description="EamA" evidence="2">
    <location>
        <begin position="72"/>
        <end position="151"/>
    </location>
</feature>
<dbReference type="Proteomes" id="UP000265618">
    <property type="component" value="Unassembled WGS sequence"/>
</dbReference>
<comment type="caution">
    <text evidence="3">The sequence shown here is derived from an EMBL/GenBank/DDBJ whole genome shotgun (WGS) entry which is preliminary data.</text>
</comment>
<feature type="non-terminal residue" evidence="3">
    <location>
        <position position="1"/>
    </location>
</feature>